<reference evidence="1" key="1">
    <citation type="submission" date="2023-08" db="EMBL/GenBank/DDBJ databases">
        <authorList>
            <person name="Chen Y."/>
            <person name="Shah S."/>
            <person name="Dougan E. K."/>
            <person name="Thang M."/>
            <person name="Chan C."/>
        </authorList>
    </citation>
    <scope>NUCLEOTIDE SEQUENCE</scope>
</reference>
<organism evidence="1 2">
    <name type="scientific">Effrenium voratum</name>
    <dbReference type="NCBI Taxonomy" id="2562239"/>
    <lineage>
        <taxon>Eukaryota</taxon>
        <taxon>Sar</taxon>
        <taxon>Alveolata</taxon>
        <taxon>Dinophyceae</taxon>
        <taxon>Suessiales</taxon>
        <taxon>Symbiodiniaceae</taxon>
        <taxon>Effrenium</taxon>
    </lineage>
</organism>
<evidence type="ECO:0000313" key="2">
    <source>
        <dbReference type="Proteomes" id="UP001178507"/>
    </source>
</evidence>
<gene>
    <name evidence="1" type="ORF">EVOR1521_LOCUS32053</name>
</gene>
<dbReference type="Proteomes" id="UP001178507">
    <property type="component" value="Unassembled WGS sequence"/>
</dbReference>
<accession>A0AA36NMN2</accession>
<sequence>MAKQEVRKAVNVMPEELYEVSVSEAPKFVAFKVEADLDWAKTLAGAKITFGSQGAELQSGEMLLRRPDKEWSQYLCLAPASQGDPKLVVAGLAHPVFQLCKPSKKLQNAEKWAEQTGEALQIIQEAEDALKKGRRAEEAQQRQVRRGRLGLPELREALGNVGWDLTAEMEPVYEQDAWNGAGKAPKRKKAQKRGVELQGTFKIQVVQATATQCTPVGFWSLGDLQMEDLQDVTFRRYETRKLGHQAFELLGKAKSCELRLFGKEELGESRLLLGAFSGSKLLLSAAEVYRIEVEPKEAAPKAEEEATLSIYRQKRKAAIESFGTAKKMRFFTQVNERLERQCEVANLENYLGEVSQRLEEQLKTQKSHEAKDQETKRHILPRFQDADEPINIYAEGLADIASDANIAAHPKLLNDSIQAFLKKPPVSLSKLAGPEGLEICETHTAMQVLHARSKQGKLAPEKDLPLFVKKLGVLNLLVNIFKKVKNPRENRFNRVSEPQFCKLLRLDRSKLSQQLHRYLFDPIPHVKVRKSNPRKLLCTVIIWALHLTPELWMDVTGELEHELGLQGMVNTAFEYVGCRVDAKKENGGYKRVILKHAPRFNSKVHDLQKREPKSKAKK</sequence>
<keyword evidence="2" id="KW-1185">Reference proteome</keyword>
<dbReference type="EMBL" id="CAUJNA010003879">
    <property type="protein sequence ID" value="CAJ1411501.1"/>
    <property type="molecule type" value="Genomic_DNA"/>
</dbReference>
<evidence type="ECO:0000313" key="1">
    <source>
        <dbReference type="EMBL" id="CAJ1411501.1"/>
    </source>
</evidence>
<name>A0AA36NMN2_9DINO</name>
<protein>
    <submittedName>
        <fullName evidence="1">Uncharacterized protein</fullName>
    </submittedName>
</protein>
<comment type="caution">
    <text evidence="1">The sequence shown here is derived from an EMBL/GenBank/DDBJ whole genome shotgun (WGS) entry which is preliminary data.</text>
</comment>
<dbReference type="AlphaFoldDB" id="A0AA36NMN2"/>
<proteinExistence type="predicted"/>